<dbReference type="SMART" id="SM00670">
    <property type="entry name" value="PINc"/>
    <property type="match status" value="1"/>
</dbReference>
<gene>
    <name evidence="9" type="ORF">GJ743_08875</name>
</gene>
<keyword evidence="1" id="KW-0540">Nuclease</keyword>
<dbReference type="Pfam" id="PF02562">
    <property type="entry name" value="PhoH"/>
    <property type="match status" value="1"/>
</dbReference>
<evidence type="ECO:0000313" key="9">
    <source>
        <dbReference type="EMBL" id="MTH68479.1"/>
    </source>
</evidence>
<dbReference type="Proteomes" id="UP000433071">
    <property type="component" value="Unassembled WGS sequence"/>
</dbReference>
<evidence type="ECO:0000256" key="7">
    <source>
        <dbReference type="ARBA" id="ARBA00046345"/>
    </source>
</evidence>
<dbReference type="PANTHER" id="PTHR30473:SF2">
    <property type="entry name" value="PIN DOMAIN-CONTAINING PROTEIN"/>
    <property type="match status" value="1"/>
</dbReference>
<keyword evidence="2" id="KW-0479">Metal-binding</keyword>
<sequence>MLDTSVLLSDPRALFRFAEHPVVLPVVVITELEAKRNDPEIGYFARAALRLLDDLRVQHERLDFPIPVGDGGSLRVELNHSSLSVLPSGLQLADNDSRILACAMNLSNDGVAVTVVSKDLPLRIKAASIGLDAQEYRAELAVDSGWTGMGEVALGSNDMAKLYEHEHLETDAVVGMPVNTGLVIHSDRGSALARVVGDREVRLVRGDRDAFGVHGRSAEQRLAIDLLLDPEIGIVSLGGRAGTGKSALALCAGLEAVLERQQHKKIMVFRPLYAVGGQELGYLPGDQGEKMNPWAQAVFDTLGALVSDNVLDEVVDRGILEVLPLTHIRGRSLHDAYVIVDEAQSLERNVLLTVLSRVGQNSRVVLTHDVAQRDNLRVGRHDGVASVIETLKGHPLFAHITLTRSERSAIAALVSEMLDGAELA</sequence>
<evidence type="ECO:0000313" key="10">
    <source>
        <dbReference type="Proteomes" id="UP000433071"/>
    </source>
</evidence>
<reference evidence="9 10" key="1">
    <citation type="submission" date="2019-11" db="EMBL/GenBank/DDBJ databases">
        <title>Agromyces kandeliae sp. nov., isolated from mangrove soil.</title>
        <authorList>
            <person name="Wang R."/>
        </authorList>
    </citation>
    <scope>NUCLEOTIDE SEQUENCE [LARGE SCALE GENOMIC DNA]</scope>
    <source>
        <strain evidence="9 10">JCM 11433</strain>
    </source>
</reference>
<evidence type="ECO:0000256" key="3">
    <source>
        <dbReference type="ARBA" id="ARBA00022741"/>
    </source>
</evidence>
<dbReference type="InterPro" id="IPR002716">
    <property type="entry name" value="PIN_dom"/>
</dbReference>
<proteinExistence type="inferred from homology"/>
<keyword evidence="4" id="KW-0378">Hydrolase</keyword>
<name>A0A6I3M4T2_9MICO</name>
<keyword evidence="3" id="KW-0547">Nucleotide-binding</keyword>
<evidence type="ECO:0000256" key="1">
    <source>
        <dbReference type="ARBA" id="ARBA00022722"/>
    </source>
</evidence>
<keyword evidence="10" id="KW-1185">Reference proteome</keyword>
<evidence type="ECO:0000256" key="6">
    <source>
        <dbReference type="ARBA" id="ARBA00022842"/>
    </source>
</evidence>
<dbReference type="InterPro" id="IPR003714">
    <property type="entry name" value="PhoH"/>
</dbReference>
<evidence type="ECO:0000256" key="5">
    <source>
        <dbReference type="ARBA" id="ARBA00022840"/>
    </source>
</evidence>
<dbReference type="EMBL" id="WMLB01000022">
    <property type="protein sequence ID" value="MTH68479.1"/>
    <property type="molecule type" value="Genomic_DNA"/>
</dbReference>
<comment type="similarity">
    <text evidence="7">In the N-terminal section; belongs to the PINc/VapC protein family.</text>
</comment>
<dbReference type="Gene3D" id="3.40.50.300">
    <property type="entry name" value="P-loop containing nucleotide triphosphate hydrolases"/>
    <property type="match status" value="1"/>
</dbReference>
<dbReference type="Gene3D" id="3.40.50.1010">
    <property type="entry name" value="5'-nuclease"/>
    <property type="match status" value="1"/>
</dbReference>
<protein>
    <submittedName>
        <fullName evidence="9">AAA family ATPase</fullName>
    </submittedName>
</protein>
<organism evidence="9 10">
    <name type="scientific">Agromyces bracchium</name>
    <dbReference type="NCBI Taxonomy" id="88376"/>
    <lineage>
        <taxon>Bacteria</taxon>
        <taxon>Bacillati</taxon>
        <taxon>Actinomycetota</taxon>
        <taxon>Actinomycetes</taxon>
        <taxon>Micrococcales</taxon>
        <taxon>Microbacteriaceae</taxon>
        <taxon>Agromyces</taxon>
    </lineage>
</organism>
<dbReference type="GO" id="GO:0005829">
    <property type="term" value="C:cytosol"/>
    <property type="evidence" value="ECO:0007669"/>
    <property type="project" value="TreeGrafter"/>
</dbReference>
<keyword evidence="5" id="KW-0067">ATP-binding</keyword>
<dbReference type="GO" id="GO:0046872">
    <property type="term" value="F:metal ion binding"/>
    <property type="evidence" value="ECO:0007669"/>
    <property type="project" value="UniProtKB-KW"/>
</dbReference>
<dbReference type="Pfam" id="PF13638">
    <property type="entry name" value="PIN_4"/>
    <property type="match status" value="1"/>
</dbReference>
<keyword evidence="6" id="KW-0460">Magnesium</keyword>
<evidence type="ECO:0000256" key="4">
    <source>
        <dbReference type="ARBA" id="ARBA00022801"/>
    </source>
</evidence>
<dbReference type="CDD" id="cd09883">
    <property type="entry name" value="PIN_VapC_PhoHL-ATPase"/>
    <property type="match status" value="1"/>
</dbReference>
<dbReference type="GO" id="GO:0016787">
    <property type="term" value="F:hydrolase activity"/>
    <property type="evidence" value="ECO:0007669"/>
    <property type="project" value="UniProtKB-KW"/>
</dbReference>
<dbReference type="InterPro" id="IPR029060">
    <property type="entry name" value="PIN-like_dom_sf"/>
</dbReference>
<dbReference type="PANTHER" id="PTHR30473">
    <property type="entry name" value="PROTEIN PHOH"/>
    <property type="match status" value="1"/>
</dbReference>
<accession>A0A6I3M4T2</accession>
<evidence type="ECO:0000259" key="8">
    <source>
        <dbReference type="SMART" id="SM00670"/>
    </source>
</evidence>
<dbReference type="SUPFAM" id="SSF52540">
    <property type="entry name" value="P-loop containing nucleoside triphosphate hydrolases"/>
    <property type="match status" value="1"/>
</dbReference>
<dbReference type="AlphaFoldDB" id="A0A6I3M4T2"/>
<dbReference type="InterPro" id="IPR051451">
    <property type="entry name" value="PhoH2-like"/>
</dbReference>
<evidence type="ECO:0000256" key="2">
    <source>
        <dbReference type="ARBA" id="ARBA00022723"/>
    </source>
</evidence>
<comment type="caution">
    <text evidence="9">The sequence shown here is derived from an EMBL/GenBank/DDBJ whole genome shotgun (WGS) entry which is preliminary data.</text>
</comment>
<dbReference type="SUPFAM" id="SSF88723">
    <property type="entry name" value="PIN domain-like"/>
    <property type="match status" value="1"/>
</dbReference>
<dbReference type="InterPro" id="IPR027417">
    <property type="entry name" value="P-loop_NTPase"/>
</dbReference>
<dbReference type="GO" id="GO:0005524">
    <property type="term" value="F:ATP binding"/>
    <property type="evidence" value="ECO:0007669"/>
    <property type="project" value="UniProtKB-KW"/>
</dbReference>
<dbReference type="RefSeq" id="WP_376862017.1">
    <property type="nucleotide sequence ID" value="NZ_BAAAIB010000007.1"/>
</dbReference>
<dbReference type="GO" id="GO:0004518">
    <property type="term" value="F:nuclease activity"/>
    <property type="evidence" value="ECO:0007669"/>
    <property type="project" value="UniProtKB-KW"/>
</dbReference>
<feature type="domain" description="PIN" evidence="8">
    <location>
        <begin position="1"/>
        <end position="124"/>
    </location>
</feature>